<dbReference type="AlphaFoldDB" id="A0A5R9G8P8"/>
<evidence type="ECO:0000256" key="2">
    <source>
        <dbReference type="ARBA" id="ARBA00023125"/>
    </source>
</evidence>
<keyword evidence="2" id="KW-0238">DNA-binding</keyword>
<dbReference type="EMBL" id="VCIW01000004">
    <property type="protein sequence ID" value="TLS52782.1"/>
    <property type="molecule type" value="Genomic_DNA"/>
</dbReference>
<organism evidence="6 7">
    <name type="scientific">Paenibacillus antri</name>
    <dbReference type="NCBI Taxonomy" id="2582848"/>
    <lineage>
        <taxon>Bacteria</taxon>
        <taxon>Bacillati</taxon>
        <taxon>Bacillota</taxon>
        <taxon>Bacilli</taxon>
        <taxon>Bacillales</taxon>
        <taxon>Paenibacillaceae</taxon>
        <taxon>Paenibacillus</taxon>
    </lineage>
</organism>
<name>A0A5R9G8P8_9BACL</name>
<dbReference type="SMART" id="SM00342">
    <property type="entry name" value="HTH_ARAC"/>
    <property type="match status" value="1"/>
</dbReference>
<feature type="transmembrane region" description="Helical" evidence="4">
    <location>
        <begin position="263"/>
        <end position="281"/>
    </location>
</feature>
<reference evidence="6 7" key="1">
    <citation type="submission" date="2019-05" db="EMBL/GenBank/DDBJ databases">
        <authorList>
            <person name="Narsing Rao M.P."/>
            <person name="Li W.J."/>
        </authorList>
    </citation>
    <scope>NUCLEOTIDE SEQUENCE [LARGE SCALE GENOMIC DNA]</scope>
    <source>
        <strain evidence="6 7">SYSU_K30003</strain>
    </source>
</reference>
<dbReference type="PANTHER" id="PTHR43280:SF28">
    <property type="entry name" value="HTH-TYPE TRANSCRIPTIONAL ACTIVATOR RHAS"/>
    <property type="match status" value="1"/>
</dbReference>
<evidence type="ECO:0000313" key="7">
    <source>
        <dbReference type="Proteomes" id="UP000309676"/>
    </source>
</evidence>
<sequence length="744" mass="85465">MEKNWYNRLLLSYIPIFIIVSLVLIIIFLLGAAEMTRKETVRANEVFSGQATQSLEYSLRAINEMMNREIISNGFTPFFTKSGNPYIAANEVSRKLNEIKLSNPLIDSLYLYRHQDGVVLGHQSMQTADQFADRAFLTQMLEQPGRTGWSDPRTLGTEGKVVVSLTRTVPLLTGEHGLMVVNVSQRALRDFLRGMIGNEFSFIHLYDSSGTLWFGTESEDLEAVSASVGREISDVESGYTGWSIRSGMLGGSPFRAFAELSDVWIVAIMATLAVGLAWLILVSRRHYRPVVSLVKRIRDLSSPETAPEETPPAKDEFTLIESALSKIVQQSAEYRKQQEADIVYKRRHFFHELMEGGRTIDMEEWRKELRRFGMDPAFDEAAVGLLEIDKYAAFERSYSGNGKELLRYALTNVIVEIAAMRSVQAWPEWISSQQLGLLFRSKRDGSEQDFEDWLRELCEHMVRWTADNLKFSVTLSIGSRTTSLSELHLSYDDALEAMKYKSVLGNGRVIGQQDIRSRSEGEVYKGLQMVRGIAQSYRMGEELWAEQLKQMFDDFRSRIISKDDLINVMNYLIYHLFREMMELPGEIQDIWKDEVVPALNEALERFETVDELYEDVRRLLEENAQKLKLLREGKSNHHVIQEVRKFIEEQASNPNLSLSLIGERFQMSNSYVSRLFKDEFGENFVDYVAKVRIEHAKRLLRDTGESIHHIATTIGYTNYMTFNRVFKKVTATTPSEYRSRHQAT</sequence>
<evidence type="ECO:0000256" key="4">
    <source>
        <dbReference type="SAM" id="Phobius"/>
    </source>
</evidence>
<dbReference type="InterPro" id="IPR018060">
    <property type="entry name" value="HTH_AraC"/>
</dbReference>
<dbReference type="GO" id="GO:0043565">
    <property type="term" value="F:sequence-specific DNA binding"/>
    <property type="evidence" value="ECO:0007669"/>
    <property type="project" value="InterPro"/>
</dbReference>
<accession>A0A5R9G8P8</accession>
<dbReference type="GO" id="GO:0003700">
    <property type="term" value="F:DNA-binding transcription factor activity"/>
    <property type="evidence" value="ECO:0007669"/>
    <property type="project" value="InterPro"/>
</dbReference>
<keyword evidence="4" id="KW-0812">Transmembrane</keyword>
<keyword evidence="1" id="KW-0805">Transcription regulation</keyword>
<evidence type="ECO:0000259" key="5">
    <source>
        <dbReference type="PROSITE" id="PS01124"/>
    </source>
</evidence>
<feature type="domain" description="HTH araC/xylS-type" evidence="5">
    <location>
        <begin position="641"/>
        <end position="740"/>
    </location>
</feature>
<dbReference type="PANTHER" id="PTHR43280">
    <property type="entry name" value="ARAC-FAMILY TRANSCRIPTIONAL REGULATOR"/>
    <property type="match status" value="1"/>
</dbReference>
<dbReference type="OrthoDB" id="1877256at2"/>
<comment type="caution">
    <text evidence="6">The sequence shown here is derived from an EMBL/GenBank/DDBJ whole genome shotgun (WGS) entry which is preliminary data.</text>
</comment>
<dbReference type="InterPro" id="IPR009057">
    <property type="entry name" value="Homeodomain-like_sf"/>
</dbReference>
<gene>
    <name evidence="6" type="ORF">FE782_09165</name>
</gene>
<dbReference type="Gene3D" id="1.10.10.60">
    <property type="entry name" value="Homeodomain-like"/>
    <property type="match status" value="2"/>
</dbReference>
<keyword evidence="7" id="KW-1185">Reference proteome</keyword>
<dbReference type="PROSITE" id="PS01124">
    <property type="entry name" value="HTH_ARAC_FAMILY_2"/>
    <property type="match status" value="1"/>
</dbReference>
<evidence type="ECO:0000256" key="3">
    <source>
        <dbReference type="ARBA" id="ARBA00023163"/>
    </source>
</evidence>
<dbReference type="Pfam" id="PF12833">
    <property type="entry name" value="HTH_18"/>
    <property type="match status" value="1"/>
</dbReference>
<protein>
    <submittedName>
        <fullName evidence="6">Helix-turn-helix domain-containing protein</fullName>
    </submittedName>
</protein>
<keyword evidence="3" id="KW-0804">Transcription</keyword>
<evidence type="ECO:0000256" key="1">
    <source>
        <dbReference type="ARBA" id="ARBA00023015"/>
    </source>
</evidence>
<keyword evidence="4" id="KW-0472">Membrane</keyword>
<keyword evidence="4" id="KW-1133">Transmembrane helix</keyword>
<feature type="transmembrane region" description="Helical" evidence="4">
    <location>
        <begin position="12"/>
        <end position="33"/>
    </location>
</feature>
<dbReference type="Proteomes" id="UP000309676">
    <property type="component" value="Unassembled WGS sequence"/>
</dbReference>
<proteinExistence type="predicted"/>
<dbReference type="SUPFAM" id="SSF46689">
    <property type="entry name" value="Homeodomain-like"/>
    <property type="match status" value="1"/>
</dbReference>
<evidence type="ECO:0000313" key="6">
    <source>
        <dbReference type="EMBL" id="TLS52782.1"/>
    </source>
</evidence>
<dbReference type="RefSeq" id="WP_138193773.1">
    <property type="nucleotide sequence ID" value="NZ_VCIW01000004.1"/>
</dbReference>